<keyword evidence="3 4" id="KW-0560">Oxidoreductase</keyword>
<dbReference type="PANTHER" id="PTHR11645:SF0">
    <property type="entry name" value="PYRROLINE-5-CARBOXYLATE REDUCTASE 3"/>
    <property type="match status" value="1"/>
</dbReference>
<comment type="catalytic activity">
    <reaction evidence="4">
        <text>L-proline + NAD(+) = (S)-1-pyrroline-5-carboxylate + NADH + 2 H(+)</text>
        <dbReference type="Rhea" id="RHEA:14105"/>
        <dbReference type="ChEBI" id="CHEBI:15378"/>
        <dbReference type="ChEBI" id="CHEBI:17388"/>
        <dbReference type="ChEBI" id="CHEBI:57540"/>
        <dbReference type="ChEBI" id="CHEBI:57945"/>
        <dbReference type="ChEBI" id="CHEBI:60039"/>
        <dbReference type="EC" id="1.5.1.2"/>
    </reaction>
</comment>
<keyword evidence="4 7" id="KW-0028">Amino-acid biosynthesis</keyword>
<comment type="similarity">
    <text evidence="1 4 7">Belongs to the pyrroline-5-carboxylate reductase family.</text>
</comment>
<dbReference type="EMBL" id="JACFXU010000014">
    <property type="protein sequence ID" value="MBA6413561.1"/>
    <property type="molecule type" value="Genomic_DNA"/>
</dbReference>
<organism evidence="10 11">
    <name type="scientific">Sediminihaliea albiluteola</name>
    <dbReference type="NCBI Taxonomy" id="2758564"/>
    <lineage>
        <taxon>Bacteria</taxon>
        <taxon>Pseudomonadati</taxon>
        <taxon>Pseudomonadota</taxon>
        <taxon>Gammaproteobacteria</taxon>
        <taxon>Cellvibrionales</taxon>
        <taxon>Halieaceae</taxon>
        <taxon>Sediminihaliea</taxon>
    </lineage>
</organism>
<comment type="catalytic activity">
    <reaction evidence="4 7">
        <text>L-proline + NADP(+) = (S)-1-pyrroline-5-carboxylate + NADPH + 2 H(+)</text>
        <dbReference type="Rhea" id="RHEA:14109"/>
        <dbReference type="ChEBI" id="CHEBI:15378"/>
        <dbReference type="ChEBI" id="CHEBI:17388"/>
        <dbReference type="ChEBI" id="CHEBI:57783"/>
        <dbReference type="ChEBI" id="CHEBI:58349"/>
        <dbReference type="ChEBI" id="CHEBI:60039"/>
        <dbReference type="EC" id="1.5.1.2"/>
    </reaction>
</comment>
<evidence type="ECO:0000313" key="10">
    <source>
        <dbReference type="EMBL" id="MBA6413561.1"/>
    </source>
</evidence>
<dbReference type="InterPro" id="IPR036291">
    <property type="entry name" value="NAD(P)-bd_dom_sf"/>
</dbReference>
<feature type="binding site" evidence="6">
    <location>
        <begin position="9"/>
        <end position="14"/>
    </location>
    <ligand>
        <name>NADP(+)</name>
        <dbReference type="ChEBI" id="CHEBI:58349"/>
    </ligand>
</feature>
<comment type="subcellular location">
    <subcellularLocation>
        <location evidence="4">Cytoplasm</location>
    </subcellularLocation>
</comment>
<dbReference type="PROSITE" id="PS00521">
    <property type="entry name" value="P5CR"/>
    <property type="match status" value="1"/>
</dbReference>
<comment type="pathway">
    <text evidence="4 7">Amino-acid biosynthesis; L-proline biosynthesis; L-proline from L-glutamate 5-semialdehyde: step 1/1.</text>
</comment>
<dbReference type="Pfam" id="PF03807">
    <property type="entry name" value="F420_oxidored"/>
    <property type="match status" value="1"/>
</dbReference>
<feature type="binding site" evidence="6">
    <location>
        <begin position="70"/>
        <end position="73"/>
    </location>
    <ligand>
        <name>NADP(+)</name>
        <dbReference type="ChEBI" id="CHEBI:58349"/>
    </ligand>
</feature>
<dbReference type="SUPFAM" id="SSF51735">
    <property type="entry name" value="NAD(P)-binding Rossmann-fold domains"/>
    <property type="match status" value="1"/>
</dbReference>
<feature type="domain" description="Pyrroline-5-carboxylate reductase catalytic N-terminal" evidence="8">
    <location>
        <begin position="6"/>
        <end position="100"/>
    </location>
</feature>
<dbReference type="GO" id="GO:0004735">
    <property type="term" value="F:pyrroline-5-carboxylate reductase activity"/>
    <property type="evidence" value="ECO:0007669"/>
    <property type="project" value="UniProtKB-UniRule"/>
</dbReference>
<keyword evidence="11" id="KW-1185">Reference proteome</keyword>
<dbReference type="RefSeq" id="WP_182173003.1">
    <property type="nucleotide sequence ID" value="NZ_JACFXU010000014.1"/>
</dbReference>
<dbReference type="PANTHER" id="PTHR11645">
    <property type="entry name" value="PYRROLINE-5-CARBOXYLATE REDUCTASE"/>
    <property type="match status" value="1"/>
</dbReference>
<evidence type="ECO:0000313" key="11">
    <source>
        <dbReference type="Proteomes" id="UP000539350"/>
    </source>
</evidence>
<evidence type="ECO:0000256" key="1">
    <source>
        <dbReference type="ARBA" id="ARBA00005525"/>
    </source>
</evidence>
<gene>
    <name evidence="4" type="primary">proC</name>
    <name evidence="10" type="ORF">H2508_10615</name>
</gene>
<evidence type="ECO:0000256" key="6">
    <source>
        <dbReference type="PIRSR" id="PIRSR000193-1"/>
    </source>
</evidence>
<dbReference type="HAMAP" id="MF_01925">
    <property type="entry name" value="P5C_reductase"/>
    <property type="match status" value="1"/>
</dbReference>
<evidence type="ECO:0000256" key="7">
    <source>
        <dbReference type="RuleBase" id="RU003903"/>
    </source>
</evidence>
<feature type="domain" description="Pyrroline-5-carboxylate reductase dimerisation" evidence="9">
    <location>
        <begin position="164"/>
        <end position="268"/>
    </location>
</feature>
<keyword evidence="2 4" id="KW-0521">NADP</keyword>
<dbReference type="NCBIfam" id="TIGR00112">
    <property type="entry name" value="proC"/>
    <property type="match status" value="1"/>
</dbReference>
<evidence type="ECO:0000256" key="4">
    <source>
        <dbReference type="HAMAP-Rule" id="MF_01925"/>
    </source>
</evidence>
<dbReference type="Gene3D" id="3.40.50.720">
    <property type="entry name" value="NAD(P)-binding Rossmann-like Domain"/>
    <property type="match status" value="1"/>
</dbReference>
<dbReference type="EC" id="1.5.1.2" evidence="4 5"/>
<evidence type="ECO:0000256" key="2">
    <source>
        <dbReference type="ARBA" id="ARBA00022857"/>
    </source>
</evidence>
<protein>
    <recommendedName>
        <fullName evidence="4 5">Pyrroline-5-carboxylate reductase</fullName>
        <shortName evidence="4">P5C reductase</shortName>
        <shortName evidence="4">P5CR</shortName>
        <ecNumber evidence="4 5">1.5.1.2</ecNumber>
    </recommendedName>
    <alternativeName>
        <fullName evidence="4">PCA reductase</fullName>
    </alternativeName>
</protein>
<evidence type="ECO:0000256" key="5">
    <source>
        <dbReference type="NCBIfam" id="TIGR00112"/>
    </source>
</evidence>
<comment type="function">
    <text evidence="4">Catalyzes the reduction of 1-pyrroline-5-carboxylate (PCA) to L-proline.</text>
</comment>
<dbReference type="Gene3D" id="1.10.3730.10">
    <property type="entry name" value="ProC C-terminal domain-like"/>
    <property type="match status" value="1"/>
</dbReference>
<feature type="binding site" evidence="6">
    <location>
        <position position="57"/>
    </location>
    <ligand>
        <name>NADPH</name>
        <dbReference type="ChEBI" id="CHEBI:57783"/>
    </ligand>
</feature>
<evidence type="ECO:0000259" key="9">
    <source>
        <dbReference type="Pfam" id="PF14748"/>
    </source>
</evidence>
<comment type="caution">
    <text evidence="10">The sequence shown here is derived from an EMBL/GenBank/DDBJ whole genome shotgun (WGS) entry which is preliminary data.</text>
</comment>
<keyword evidence="4 7" id="KW-0641">Proline biosynthesis</keyword>
<dbReference type="Pfam" id="PF14748">
    <property type="entry name" value="P5CR_dimer"/>
    <property type="match status" value="1"/>
</dbReference>
<dbReference type="UniPathway" id="UPA00098">
    <property type="reaction ID" value="UER00361"/>
</dbReference>
<dbReference type="InterPro" id="IPR029036">
    <property type="entry name" value="P5CR_dimer"/>
</dbReference>
<dbReference type="PIRSF" id="PIRSF000193">
    <property type="entry name" value="Pyrrol-5-carb_rd"/>
    <property type="match status" value="1"/>
</dbReference>
<dbReference type="InterPro" id="IPR028939">
    <property type="entry name" value="P5C_Rdtase_cat_N"/>
</dbReference>
<accession>A0A7W2TX65</accession>
<dbReference type="GO" id="GO:0055129">
    <property type="term" value="P:L-proline biosynthetic process"/>
    <property type="evidence" value="ECO:0007669"/>
    <property type="project" value="UniProtKB-UniRule"/>
</dbReference>
<sequence length="273" mass="28242">MSTPNIAFIGAGNMASSIVGGLIESGHPASAIRAADPYPDSLSKLRRIAPVETFEDNAAAVKGADVVILAVKPQLMTEALTSISAAVKEADALIISIAAGVTIDSMAKYLGEQTAIVRCMPNTPALLSCGASALFASQQVSATQRQYAEDILAAVGIVSWVDNEAALDAITALSGSGPAYFFLFMEAMIDSGCKLGLDRDTATAMAQQTALGAARMALESEADLATLRQQVTSPGGTTQAAVESFERDGLRDIIERAMQAAAIRAKELAGDTE</sequence>
<dbReference type="SUPFAM" id="SSF48179">
    <property type="entry name" value="6-phosphogluconate dehydrogenase C-terminal domain-like"/>
    <property type="match status" value="1"/>
</dbReference>
<dbReference type="Proteomes" id="UP000539350">
    <property type="component" value="Unassembled WGS sequence"/>
</dbReference>
<name>A0A7W2TX65_9GAMM</name>
<dbReference type="InterPro" id="IPR000304">
    <property type="entry name" value="Pyrroline-COOH_reductase"/>
</dbReference>
<evidence type="ECO:0000259" key="8">
    <source>
        <dbReference type="Pfam" id="PF03807"/>
    </source>
</evidence>
<proteinExistence type="inferred from homology"/>
<reference evidence="10 11" key="1">
    <citation type="submission" date="2020-07" db="EMBL/GenBank/DDBJ databases">
        <title>Halieaceae bacterium, F7430, whole genome shotgun sequencing project.</title>
        <authorList>
            <person name="Jiang S."/>
            <person name="Liu Z.W."/>
            <person name="Du Z.J."/>
        </authorList>
    </citation>
    <scope>NUCLEOTIDE SEQUENCE [LARGE SCALE GENOMIC DNA]</scope>
    <source>
        <strain evidence="10 11">F7430</strain>
    </source>
</reference>
<dbReference type="InterPro" id="IPR008927">
    <property type="entry name" value="6-PGluconate_DH-like_C_sf"/>
</dbReference>
<evidence type="ECO:0000256" key="3">
    <source>
        <dbReference type="ARBA" id="ARBA00023002"/>
    </source>
</evidence>
<dbReference type="AlphaFoldDB" id="A0A7W2TX65"/>
<dbReference type="GO" id="GO:0005737">
    <property type="term" value="C:cytoplasm"/>
    <property type="evidence" value="ECO:0007669"/>
    <property type="project" value="UniProtKB-SubCell"/>
</dbReference>
<dbReference type="FunFam" id="1.10.3730.10:FF:000001">
    <property type="entry name" value="Pyrroline-5-carboxylate reductase"/>
    <property type="match status" value="1"/>
</dbReference>
<keyword evidence="4" id="KW-0963">Cytoplasm</keyword>
<dbReference type="InterPro" id="IPR053790">
    <property type="entry name" value="P5CR-like_CS"/>
</dbReference>